<keyword evidence="4" id="KW-1185">Reference proteome</keyword>
<sequence>MPDNDLDPITFEILRHRLWVINDEAATTIGRVSGSQVATEANDVNTALMTPDGQVVVTGIYILVQVVSLSGVIQDILANYGDNPGIRSGDMFLTNDPYVGAPHQPDAIVVAPIFDGETLIAWSGSVVHQPDVGGPTAGSINVAARSIFEEPIPMPPVRIVEGGVIRRDIEREYLIRSRTPDLNALDLLGQVAANRLQAERVLELCARYGTDTLVNTLQRLVTATETQFRQRLASLPDGRFRHTAFMEHDGRENTVFAIRLTMTKRGEKLTLDFTESSDQAESGVNATLATTQNFAMAAVMALLGYGMPWVPAGFAAAVDLRTREGSVVHARWPAAVAMSVNAAGQEVRTCVNACIARLLDAAGEPDGAFGDRVLASCMSSAPAQTIAGRTEQGRPFGTMLLDGLLGGGGARGFADGADVSGILTSPGAACANIEVIEQRYPLRYLWRRERPDSGGPGRYRGGVSAEHGYLPHRAGGRFDTTVFSHGVEQPTSTGVAAGEPGAPTGMMLVPGEPDVDTPAEDVAAGGTALPAKASVAIEPRQTYLSWCAGGGGVGDPLDRPADEVLADVRAGLVSRDGAERDYGVVIADSAVDPVATDTLRRDRRRTRLGGRDPLPPADVARSGRRRLSSALDVVAGSVQCRRCDTEIGPATDNVRQHLVTAELPVTKRWPETARHEGARRFVFRRYFCPGCAAQVDTEIALRGEPIVHATELWT</sequence>
<feature type="region of interest" description="Disordered" evidence="1">
    <location>
        <begin position="597"/>
        <end position="622"/>
    </location>
</feature>
<dbReference type="InterPro" id="IPR016750">
    <property type="entry name" value="Aceto_COase_bsu/gsu"/>
</dbReference>
<evidence type="ECO:0000259" key="2">
    <source>
        <dbReference type="Pfam" id="PF02538"/>
    </source>
</evidence>
<dbReference type="InterPro" id="IPR045079">
    <property type="entry name" value="Oxoprolinase-like"/>
</dbReference>
<proteinExistence type="predicted"/>
<evidence type="ECO:0000313" key="4">
    <source>
        <dbReference type="Proteomes" id="UP001165136"/>
    </source>
</evidence>
<protein>
    <submittedName>
        <fullName evidence="3">Methylhydantoinase</fullName>
    </submittedName>
</protein>
<dbReference type="EMBL" id="BSTI01000023">
    <property type="protein sequence ID" value="GLY70508.1"/>
    <property type="molecule type" value="Genomic_DNA"/>
</dbReference>
<dbReference type="AlphaFoldDB" id="A0A9W6VG90"/>
<dbReference type="GO" id="GO:0006749">
    <property type="term" value="P:glutathione metabolic process"/>
    <property type="evidence" value="ECO:0007669"/>
    <property type="project" value="TreeGrafter"/>
</dbReference>
<dbReference type="Pfam" id="PF02538">
    <property type="entry name" value="Hydantoinase_B"/>
    <property type="match status" value="1"/>
</dbReference>
<evidence type="ECO:0000256" key="1">
    <source>
        <dbReference type="SAM" id="MobiDB-lite"/>
    </source>
</evidence>
<reference evidence="3" key="1">
    <citation type="submission" date="2023-03" db="EMBL/GenBank/DDBJ databases">
        <title>Amycolatopsis taiwanensis NBRC 103393.</title>
        <authorList>
            <person name="Ichikawa N."/>
            <person name="Sato H."/>
            <person name="Tonouchi N."/>
        </authorList>
    </citation>
    <scope>NUCLEOTIDE SEQUENCE</scope>
    <source>
        <strain evidence="3">NBRC 103393</strain>
    </source>
</reference>
<accession>A0A9W6VG90</accession>
<gene>
    <name evidence="3" type="ORF">Atai01_71270</name>
</gene>
<evidence type="ECO:0000313" key="3">
    <source>
        <dbReference type="EMBL" id="GLY70508.1"/>
    </source>
</evidence>
<organism evidence="3 4">
    <name type="scientific">Amycolatopsis taiwanensis</name>
    <dbReference type="NCBI Taxonomy" id="342230"/>
    <lineage>
        <taxon>Bacteria</taxon>
        <taxon>Bacillati</taxon>
        <taxon>Actinomycetota</taxon>
        <taxon>Actinomycetes</taxon>
        <taxon>Pseudonocardiales</taxon>
        <taxon>Pseudonocardiaceae</taxon>
        <taxon>Amycolatopsis</taxon>
    </lineage>
</organism>
<name>A0A9W6VG90_9PSEU</name>
<feature type="domain" description="Hydantoinase B/oxoprolinase" evidence="2">
    <location>
        <begin position="7"/>
        <end position="556"/>
    </location>
</feature>
<dbReference type="GO" id="GO:0017168">
    <property type="term" value="F:5-oxoprolinase (ATP-hydrolyzing) activity"/>
    <property type="evidence" value="ECO:0007669"/>
    <property type="project" value="TreeGrafter"/>
</dbReference>
<dbReference type="Pfam" id="PF08882">
    <property type="entry name" value="Acetone_carb_G"/>
    <property type="match status" value="1"/>
</dbReference>
<dbReference type="RefSeq" id="WP_027944081.1">
    <property type="nucleotide sequence ID" value="NZ_BSTI01000023.1"/>
</dbReference>
<dbReference type="PANTHER" id="PTHR11365:SF23">
    <property type="entry name" value="HYPOTHETICAL 5-OXOPROLINASE (EUROFUNG)-RELATED"/>
    <property type="match status" value="1"/>
</dbReference>
<comment type="caution">
    <text evidence="3">The sequence shown here is derived from an EMBL/GenBank/DDBJ whole genome shotgun (WGS) entry which is preliminary data.</text>
</comment>
<dbReference type="GO" id="GO:0005829">
    <property type="term" value="C:cytosol"/>
    <property type="evidence" value="ECO:0007669"/>
    <property type="project" value="TreeGrafter"/>
</dbReference>
<dbReference type="Proteomes" id="UP001165136">
    <property type="component" value="Unassembled WGS sequence"/>
</dbReference>
<dbReference type="InterPro" id="IPR003692">
    <property type="entry name" value="Hydantoinase_B"/>
</dbReference>
<dbReference type="PANTHER" id="PTHR11365">
    <property type="entry name" value="5-OXOPROLINASE RELATED"/>
    <property type="match status" value="1"/>
</dbReference>